<protein>
    <submittedName>
        <fullName evidence="2">Uncharacterized protein</fullName>
    </submittedName>
</protein>
<gene>
    <name evidence="2" type="ORF">QGN17_02350</name>
</gene>
<name>A0ABT6MXJ9_9SPHN</name>
<dbReference type="EMBL" id="JARYGZ010000001">
    <property type="protein sequence ID" value="MDH7637562.1"/>
    <property type="molecule type" value="Genomic_DNA"/>
</dbReference>
<reference evidence="2" key="1">
    <citation type="submission" date="2023-04" db="EMBL/GenBank/DDBJ databases">
        <title>Sphingomonas sp. MAHUQ-71 isolated from rice field.</title>
        <authorList>
            <person name="Huq M.A."/>
        </authorList>
    </citation>
    <scope>NUCLEOTIDE SEQUENCE</scope>
    <source>
        <strain evidence="2">MAHUQ-71</strain>
    </source>
</reference>
<comment type="caution">
    <text evidence="2">The sequence shown here is derived from an EMBL/GenBank/DDBJ whole genome shotgun (WGS) entry which is preliminary data.</text>
</comment>
<proteinExistence type="predicted"/>
<dbReference type="RefSeq" id="WP_281042913.1">
    <property type="nucleotide sequence ID" value="NZ_JARYGZ010000001.1"/>
</dbReference>
<organism evidence="2 3">
    <name type="scientific">Sphingomonas oryzagri</name>
    <dbReference type="NCBI Taxonomy" id="3042314"/>
    <lineage>
        <taxon>Bacteria</taxon>
        <taxon>Pseudomonadati</taxon>
        <taxon>Pseudomonadota</taxon>
        <taxon>Alphaproteobacteria</taxon>
        <taxon>Sphingomonadales</taxon>
        <taxon>Sphingomonadaceae</taxon>
        <taxon>Sphingomonas</taxon>
    </lineage>
</organism>
<accession>A0ABT6MXJ9</accession>
<evidence type="ECO:0000256" key="1">
    <source>
        <dbReference type="SAM" id="MobiDB-lite"/>
    </source>
</evidence>
<evidence type="ECO:0000313" key="3">
    <source>
        <dbReference type="Proteomes" id="UP001160625"/>
    </source>
</evidence>
<keyword evidence="3" id="KW-1185">Reference proteome</keyword>
<dbReference type="Proteomes" id="UP001160625">
    <property type="component" value="Unassembled WGS sequence"/>
</dbReference>
<feature type="region of interest" description="Disordered" evidence="1">
    <location>
        <begin position="1"/>
        <end position="25"/>
    </location>
</feature>
<evidence type="ECO:0000313" key="2">
    <source>
        <dbReference type="EMBL" id="MDH7637562.1"/>
    </source>
</evidence>
<sequence>MAYRATVRTDIDPQPRSPDVAPYRVPPMEPASFTDLEEQVIALARTDRLGSIEKPGRLERMVTKLFGLNSERRALADPRLETLRRAIVVAHHRHHLPDMQAAELREAGFSVAQIRAIETKALSA</sequence>